<accession>A0AAD7CQ57</accession>
<dbReference type="AlphaFoldDB" id="A0AAD7CQ57"/>
<sequence>MMGGGERTTFNTIHHYTSTLGGWMKIVWEKGGALRNRRMCVRDGQNRHEMGGIGVTTARTARLKSKRDSVRLKQKISMRPQRWQSVPDIIMHSGTAGRRSGEMRGGALTITTKPHKSCGPTSGPAADSKMTGSRGMTRRRRTSIGWAGSKHEDAGADSKGRACSVDARAYGSVRGGDVVASHVDVGVDVAPVLIDTAAEFERGGIWAAECRARREGRPHAVPP</sequence>
<name>A0AAD7CQ57_MYCRO</name>
<evidence type="ECO:0000313" key="3">
    <source>
        <dbReference type="Proteomes" id="UP001221757"/>
    </source>
</evidence>
<evidence type="ECO:0000256" key="1">
    <source>
        <dbReference type="SAM" id="MobiDB-lite"/>
    </source>
</evidence>
<feature type="region of interest" description="Disordered" evidence="1">
    <location>
        <begin position="109"/>
        <end position="161"/>
    </location>
</feature>
<proteinExistence type="predicted"/>
<protein>
    <submittedName>
        <fullName evidence="2">Uncharacterized protein</fullName>
    </submittedName>
</protein>
<dbReference type="Proteomes" id="UP001221757">
    <property type="component" value="Unassembled WGS sequence"/>
</dbReference>
<feature type="compositionally biased region" description="Basic and acidic residues" evidence="1">
    <location>
        <begin position="149"/>
        <end position="160"/>
    </location>
</feature>
<comment type="caution">
    <text evidence="2">The sequence shown here is derived from an EMBL/GenBank/DDBJ whole genome shotgun (WGS) entry which is preliminary data.</text>
</comment>
<reference evidence="2" key="1">
    <citation type="submission" date="2023-03" db="EMBL/GenBank/DDBJ databases">
        <title>Massive genome expansion in bonnet fungi (Mycena s.s.) driven by repeated elements and novel gene families across ecological guilds.</title>
        <authorList>
            <consortium name="Lawrence Berkeley National Laboratory"/>
            <person name="Harder C.B."/>
            <person name="Miyauchi S."/>
            <person name="Viragh M."/>
            <person name="Kuo A."/>
            <person name="Thoen E."/>
            <person name="Andreopoulos B."/>
            <person name="Lu D."/>
            <person name="Skrede I."/>
            <person name="Drula E."/>
            <person name="Henrissat B."/>
            <person name="Morin E."/>
            <person name="Kohler A."/>
            <person name="Barry K."/>
            <person name="LaButti K."/>
            <person name="Morin E."/>
            <person name="Salamov A."/>
            <person name="Lipzen A."/>
            <person name="Mereny Z."/>
            <person name="Hegedus B."/>
            <person name="Baldrian P."/>
            <person name="Stursova M."/>
            <person name="Weitz H."/>
            <person name="Taylor A."/>
            <person name="Grigoriev I.V."/>
            <person name="Nagy L.G."/>
            <person name="Martin F."/>
            <person name="Kauserud H."/>
        </authorList>
    </citation>
    <scope>NUCLEOTIDE SEQUENCE</scope>
    <source>
        <strain evidence="2">CBHHK067</strain>
    </source>
</reference>
<dbReference type="EMBL" id="JARKIE010000288">
    <property type="protein sequence ID" value="KAJ7657564.1"/>
    <property type="molecule type" value="Genomic_DNA"/>
</dbReference>
<gene>
    <name evidence="2" type="ORF">B0H17DRAFT_1145876</name>
</gene>
<evidence type="ECO:0000313" key="2">
    <source>
        <dbReference type="EMBL" id="KAJ7657564.1"/>
    </source>
</evidence>
<organism evidence="2 3">
    <name type="scientific">Mycena rosella</name>
    <name type="common">Pink bonnet</name>
    <name type="synonym">Agaricus rosellus</name>
    <dbReference type="NCBI Taxonomy" id="1033263"/>
    <lineage>
        <taxon>Eukaryota</taxon>
        <taxon>Fungi</taxon>
        <taxon>Dikarya</taxon>
        <taxon>Basidiomycota</taxon>
        <taxon>Agaricomycotina</taxon>
        <taxon>Agaricomycetes</taxon>
        <taxon>Agaricomycetidae</taxon>
        <taxon>Agaricales</taxon>
        <taxon>Marasmiineae</taxon>
        <taxon>Mycenaceae</taxon>
        <taxon>Mycena</taxon>
    </lineage>
</organism>
<keyword evidence="3" id="KW-1185">Reference proteome</keyword>